<reference evidence="2 3" key="1">
    <citation type="journal article" date="2016" name="Nat. Commun.">
        <title>Thousands of microbial genomes shed light on interconnected biogeochemical processes in an aquifer system.</title>
        <authorList>
            <person name="Anantharaman K."/>
            <person name="Brown C.T."/>
            <person name="Hug L.A."/>
            <person name="Sharon I."/>
            <person name="Castelle C.J."/>
            <person name="Probst A.J."/>
            <person name="Thomas B.C."/>
            <person name="Singh A."/>
            <person name="Wilkins M.J."/>
            <person name="Karaoz U."/>
            <person name="Brodie E.L."/>
            <person name="Williams K.H."/>
            <person name="Hubbard S.S."/>
            <person name="Banfield J.F."/>
        </authorList>
    </citation>
    <scope>NUCLEOTIDE SEQUENCE [LARGE SCALE GENOMIC DNA]</scope>
</reference>
<evidence type="ECO:0000256" key="1">
    <source>
        <dbReference type="SAM" id="SignalP"/>
    </source>
</evidence>
<dbReference type="AlphaFoldDB" id="A0A1F4T8F1"/>
<protein>
    <recommendedName>
        <fullName evidence="4">Outer membrane protein beta-barrel domain-containing protein</fullName>
    </recommendedName>
</protein>
<comment type="caution">
    <text evidence="2">The sequence shown here is derived from an EMBL/GenBank/DDBJ whole genome shotgun (WGS) entry which is preliminary data.</text>
</comment>
<feature type="chain" id="PRO_5009514562" description="Outer membrane protein beta-barrel domain-containing protein" evidence="1">
    <location>
        <begin position="20"/>
        <end position="141"/>
    </location>
</feature>
<proteinExistence type="predicted"/>
<keyword evidence="1" id="KW-0732">Signal</keyword>
<sequence>MKKIVVFLFALLVASQVQAAVPYLYANTTWGAMGGGLGFDLGDGKAVDFCATAGSGPSGSTYQLYADYFIGNWGVGVTAKKLAVNADLAYDLSLQYALEQAINDSVTVGASFTLINYDTTANADPNWTIIPSIGAYIKLPL</sequence>
<feature type="signal peptide" evidence="1">
    <location>
        <begin position="1"/>
        <end position="19"/>
    </location>
</feature>
<organism evidence="2 3">
    <name type="scientific">candidate division WOR-1 bacterium RIFOXYC12_FULL_54_18</name>
    <dbReference type="NCBI Taxonomy" id="1802584"/>
    <lineage>
        <taxon>Bacteria</taxon>
        <taxon>Bacillati</taxon>
        <taxon>Saganbacteria</taxon>
    </lineage>
</organism>
<name>A0A1F4T8F1_UNCSA</name>
<gene>
    <name evidence="2" type="ORF">A3K49_07745</name>
</gene>
<dbReference type="Proteomes" id="UP000178602">
    <property type="component" value="Unassembled WGS sequence"/>
</dbReference>
<evidence type="ECO:0008006" key="4">
    <source>
        <dbReference type="Google" id="ProtNLM"/>
    </source>
</evidence>
<evidence type="ECO:0000313" key="2">
    <source>
        <dbReference type="EMBL" id="OGC28820.1"/>
    </source>
</evidence>
<dbReference type="EMBL" id="MEUG01000001">
    <property type="protein sequence ID" value="OGC28820.1"/>
    <property type="molecule type" value="Genomic_DNA"/>
</dbReference>
<evidence type="ECO:0000313" key="3">
    <source>
        <dbReference type="Proteomes" id="UP000178602"/>
    </source>
</evidence>
<accession>A0A1F4T8F1</accession>